<feature type="region of interest" description="Disordered" evidence="1">
    <location>
        <begin position="45"/>
        <end position="84"/>
    </location>
</feature>
<sequence length="189" mass="19927">MASGSGITKEYSASKRYCFSRADLFSLVTALGLGKWLLRPSCQSEKVGAPGNSNPSTTISVTGGVRPFHLGTEPPGPNDDSGEELVEAPSENELLEECPEAKMGVRHLHLRAKNAGGKGVLAAGARGSARLKKENGIGNLFRLPILILLGDASHHSAINKGQKVRELGVPTLHLGASLSLTDVPTRRAR</sequence>
<proteinExistence type="predicted"/>
<comment type="caution">
    <text evidence="2">The sequence shown here is derived from an EMBL/GenBank/DDBJ whole genome shotgun (WGS) entry which is preliminary data.</text>
</comment>
<dbReference type="AlphaFoldDB" id="A0A9Q1JMR4"/>
<dbReference type="EMBL" id="JAKOGI010001233">
    <property type="protein sequence ID" value="KAJ8426831.1"/>
    <property type="molecule type" value="Genomic_DNA"/>
</dbReference>
<evidence type="ECO:0000256" key="1">
    <source>
        <dbReference type="SAM" id="MobiDB-lite"/>
    </source>
</evidence>
<gene>
    <name evidence="2" type="ORF">Cgig2_025769</name>
</gene>
<accession>A0A9Q1JMR4</accession>
<feature type="compositionally biased region" description="Polar residues" evidence="1">
    <location>
        <begin position="51"/>
        <end position="61"/>
    </location>
</feature>
<evidence type="ECO:0000313" key="3">
    <source>
        <dbReference type="Proteomes" id="UP001153076"/>
    </source>
</evidence>
<protein>
    <submittedName>
        <fullName evidence="2">Uncharacterized protein</fullName>
    </submittedName>
</protein>
<name>A0A9Q1JMR4_9CARY</name>
<organism evidence="2 3">
    <name type="scientific">Carnegiea gigantea</name>
    <dbReference type="NCBI Taxonomy" id="171969"/>
    <lineage>
        <taxon>Eukaryota</taxon>
        <taxon>Viridiplantae</taxon>
        <taxon>Streptophyta</taxon>
        <taxon>Embryophyta</taxon>
        <taxon>Tracheophyta</taxon>
        <taxon>Spermatophyta</taxon>
        <taxon>Magnoliopsida</taxon>
        <taxon>eudicotyledons</taxon>
        <taxon>Gunneridae</taxon>
        <taxon>Pentapetalae</taxon>
        <taxon>Caryophyllales</taxon>
        <taxon>Cactineae</taxon>
        <taxon>Cactaceae</taxon>
        <taxon>Cactoideae</taxon>
        <taxon>Echinocereeae</taxon>
        <taxon>Carnegiea</taxon>
    </lineage>
</organism>
<dbReference type="Proteomes" id="UP001153076">
    <property type="component" value="Unassembled WGS sequence"/>
</dbReference>
<keyword evidence="3" id="KW-1185">Reference proteome</keyword>
<reference evidence="2" key="1">
    <citation type="submission" date="2022-04" db="EMBL/GenBank/DDBJ databases">
        <title>Carnegiea gigantea Genome sequencing and assembly v2.</title>
        <authorList>
            <person name="Copetti D."/>
            <person name="Sanderson M.J."/>
            <person name="Burquez A."/>
            <person name="Wojciechowski M.F."/>
        </authorList>
    </citation>
    <scope>NUCLEOTIDE SEQUENCE</scope>
    <source>
        <strain evidence="2">SGP5-SGP5p</strain>
        <tissue evidence="2">Aerial part</tissue>
    </source>
</reference>
<evidence type="ECO:0000313" key="2">
    <source>
        <dbReference type="EMBL" id="KAJ8426831.1"/>
    </source>
</evidence>